<feature type="compositionally biased region" description="Polar residues" evidence="9">
    <location>
        <begin position="611"/>
        <end position="629"/>
    </location>
</feature>
<dbReference type="InterPro" id="IPR048941">
    <property type="entry name" value="ATG1-like_MIT2"/>
</dbReference>
<keyword evidence="2" id="KW-0723">Serine/threonine-protein kinase</keyword>
<dbReference type="FunCoup" id="G7E1T5">
    <property type="interactions" value="109"/>
</dbReference>
<dbReference type="EC" id="2.7.11.1" evidence="1"/>
<evidence type="ECO:0000256" key="2">
    <source>
        <dbReference type="ARBA" id="ARBA00022527"/>
    </source>
</evidence>
<feature type="domain" description="Protein kinase" evidence="10">
    <location>
        <begin position="56"/>
        <end position="367"/>
    </location>
</feature>
<dbReference type="FunFam" id="3.30.200.20:FF:000003">
    <property type="entry name" value="Non-specific serine/threonine protein kinase"/>
    <property type="match status" value="1"/>
</dbReference>
<dbReference type="OMA" id="INNVVQW"/>
<dbReference type="GO" id="GO:0061709">
    <property type="term" value="P:reticulophagy"/>
    <property type="evidence" value="ECO:0007669"/>
    <property type="project" value="TreeGrafter"/>
</dbReference>
<keyword evidence="5" id="KW-0418">Kinase</keyword>
<organism evidence="11 12">
    <name type="scientific">Mixia osmundae (strain CBS 9802 / IAM 14324 / JCM 22182 / KY 12970)</name>
    <dbReference type="NCBI Taxonomy" id="764103"/>
    <lineage>
        <taxon>Eukaryota</taxon>
        <taxon>Fungi</taxon>
        <taxon>Dikarya</taxon>
        <taxon>Basidiomycota</taxon>
        <taxon>Pucciniomycotina</taxon>
        <taxon>Mixiomycetes</taxon>
        <taxon>Mixiales</taxon>
        <taxon>Mixiaceae</taxon>
        <taxon>Mixia</taxon>
    </lineage>
</organism>
<protein>
    <recommendedName>
        <fullName evidence="1">non-specific serine/threonine protein kinase</fullName>
        <ecNumber evidence="1">2.7.11.1</ecNumber>
    </recommendedName>
    <alternativeName>
        <fullName evidence="7">Autophagy-related protein 1</fullName>
    </alternativeName>
</protein>
<accession>G7E1T5</accession>
<dbReference type="HOGENOM" id="CLU_006447_0_0_1"/>
<evidence type="ECO:0000256" key="6">
    <source>
        <dbReference type="ARBA" id="ARBA00022840"/>
    </source>
</evidence>
<dbReference type="InterPro" id="IPR008271">
    <property type="entry name" value="Ser/Thr_kinase_AS"/>
</dbReference>
<evidence type="ECO:0000313" key="11">
    <source>
        <dbReference type="EMBL" id="GAA96795.1"/>
    </source>
</evidence>
<dbReference type="SUPFAM" id="SSF56112">
    <property type="entry name" value="Protein kinase-like (PK-like)"/>
    <property type="match status" value="1"/>
</dbReference>
<dbReference type="PANTHER" id="PTHR24348">
    <property type="entry name" value="SERINE/THREONINE-PROTEIN KINASE UNC-51-RELATED"/>
    <property type="match status" value="1"/>
</dbReference>
<dbReference type="GO" id="GO:0000045">
    <property type="term" value="P:autophagosome assembly"/>
    <property type="evidence" value="ECO:0007669"/>
    <property type="project" value="TreeGrafter"/>
</dbReference>
<dbReference type="GO" id="GO:0010506">
    <property type="term" value="P:regulation of autophagy"/>
    <property type="evidence" value="ECO:0007669"/>
    <property type="project" value="InterPro"/>
</dbReference>
<feature type="region of interest" description="Disordered" evidence="9">
    <location>
        <begin position="1"/>
        <end position="56"/>
    </location>
</feature>
<dbReference type="PANTHER" id="PTHR24348:SF22">
    <property type="entry name" value="NON-SPECIFIC SERINE_THREONINE PROTEIN KINASE"/>
    <property type="match status" value="1"/>
</dbReference>
<evidence type="ECO:0000256" key="1">
    <source>
        <dbReference type="ARBA" id="ARBA00012513"/>
    </source>
</evidence>
<reference evidence="11 12" key="2">
    <citation type="journal article" date="2012" name="Open Biol.">
        <title>Characteristics of nucleosomes and linker DNA regions on the genome of the basidiomycete Mixia osmundae revealed by mono- and dinucleosome mapping.</title>
        <authorList>
            <person name="Nishida H."/>
            <person name="Kondo S."/>
            <person name="Matsumoto T."/>
            <person name="Suzuki Y."/>
            <person name="Yoshikawa H."/>
            <person name="Taylor T.D."/>
            <person name="Sugiyama J."/>
        </authorList>
    </citation>
    <scope>NUCLEOTIDE SEQUENCE [LARGE SCALE GENOMIC DNA]</scope>
    <source>
        <strain evidence="12">CBS 9802 / IAM 14324 / JCM 22182 / KY 12970</strain>
    </source>
</reference>
<dbReference type="GO" id="GO:0034727">
    <property type="term" value="P:piecemeal microautophagy of the nucleus"/>
    <property type="evidence" value="ECO:0007669"/>
    <property type="project" value="TreeGrafter"/>
</dbReference>
<keyword evidence="3" id="KW-0808">Transferase</keyword>
<proteinExistence type="predicted"/>
<dbReference type="InterPro" id="IPR045269">
    <property type="entry name" value="Atg1-like"/>
</dbReference>
<dbReference type="GO" id="GO:0005524">
    <property type="term" value="F:ATP binding"/>
    <property type="evidence" value="ECO:0007669"/>
    <property type="project" value="UniProtKB-UniRule"/>
</dbReference>
<keyword evidence="6 8" id="KW-0067">ATP-binding</keyword>
<feature type="compositionally biased region" description="Basic and acidic residues" evidence="9">
    <location>
        <begin position="32"/>
        <end position="53"/>
    </location>
</feature>
<dbReference type="SMART" id="SM00220">
    <property type="entry name" value="S_TKc"/>
    <property type="match status" value="1"/>
</dbReference>
<dbReference type="STRING" id="764103.G7E1T5"/>
<feature type="region of interest" description="Disordered" evidence="9">
    <location>
        <begin position="313"/>
        <end position="336"/>
    </location>
</feature>
<dbReference type="Pfam" id="PF21127">
    <property type="entry name" value="ATG1-like_MIT2"/>
    <property type="match status" value="1"/>
</dbReference>
<feature type="binding site" evidence="8">
    <location>
        <position position="85"/>
    </location>
    <ligand>
        <name>ATP</name>
        <dbReference type="ChEBI" id="CHEBI:30616"/>
    </ligand>
</feature>
<dbReference type="Pfam" id="PF00069">
    <property type="entry name" value="Pkinase"/>
    <property type="match status" value="1"/>
</dbReference>
<dbReference type="AlphaFoldDB" id="G7E1T5"/>
<feature type="region of interest" description="Disordered" evidence="9">
    <location>
        <begin position="559"/>
        <end position="631"/>
    </location>
</feature>
<dbReference type="InterPro" id="IPR022708">
    <property type="entry name" value="Atg1-like_tMIT"/>
</dbReference>
<dbReference type="Gene3D" id="3.30.200.20">
    <property type="entry name" value="Phosphorylase Kinase, domain 1"/>
    <property type="match status" value="1"/>
</dbReference>
<evidence type="ECO:0000256" key="8">
    <source>
        <dbReference type="PROSITE-ProRule" id="PRU10141"/>
    </source>
</evidence>
<evidence type="ECO:0000256" key="9">
    <source>
        <dbReference type="SAM" id="MobiDB-lite"/>
    </source>
</evidence>
<reference evidence="11 12" key="1">
    <citation type="journal article" date="2011" name="J. Gen. Appl. Microbiol.">
        <title>Draft genome sequencing of the enigmatic basidiomycete Mixia osmundae.</title>
        <authorList>
            <person name="Nishida H."/>
            <person name="Nagatsuka Y."/>
            <person name="Sugiyama J."/>
        </authorList>
    </citation>
    <scope>NUCLEOTIDE SEQUENCE [LARGE SCALE GENOMIC DNA]</scope>
    <source>
        <strain evidence="12">CBS 9802 / IAM 14324 / JCM 22182 / KY 12970</strain>
    </source>
</reference>
<keyword evidence="4 8" id="KW-0547">Nucleotide-binding</keyword>
<dbReference type="Proteomes" id="UP000009131">
    <property type="component" value="Unassembled WGS sequence"/>
</dbReference>
<dbReference type="OrthoDB" id="346907at2759"/>
<dbReference type="CDD" id="cd14009">
    <property type="entry name" value="STKc_ATG1_ULK_like"/>
    <property type="match status" value="1"/>
</dbReference>
<dbReference type="InterPro" id="IPR017441">
    <property type="entry name" value="Protein_kinase_ATP_BS"/>
</dbReference>
<dbReference type="eggNOG" id="KOG0595">
    <property type="taxonomic scope" value="Eukaryota"/>
</dbReference>
<evidence type="ECO:0000256" key="7">
    <source>
        <dbReference type="ARBA" id="ARBA00030237"/>
    </source>
</evidence>
<gene>
    <name evidence="11" type="primary">Mo03466</name>
    <name evidence="11" type="ORF">E5Q_03466</name>
</gene>
<dbReference type="Pfam" id="PF12063">
    <property type="entry name" value="ATG1-like_MIT1"/>
    <property type="match status" value="1"/>
</dbReference>
<evidence type="ECO:0000256" key="5">
    <source>
        <dbReference type="ARBA" id="ARBA00022777"/>
    </source>
</evidence>
<dbReference type="GO" id="GO:0005829">
    <property type="term" value="C:cytosol"/>
    <property type="evidence" value="ECO:0007669"/>
    <property type="project" value="TreeGrafter"/>
</dbReference>
<dbReference type="RefSeq" id="XP_014565302.1">
    <property type="nucleotide sequence ID" value="XM_014709816.1"/>
</dbReference>
<evidence type="ECO:0000256" key="3">
    <source>
        <dbReference type="ARBA" id="ARBA00022679"/>
    </source>
</evidence>
<dbReference type="GO" id="GO:0000422">
    <property type="term" value="P:autophagy of mitochondrion"/>
    <property type="evidence" value="ECO:0007669"/>
    <property type="project" value="TreeGrafter"/>
</dbReference>
<evidence type="ECO:0000259" key="10">
    <source>
        <dbReference type="PROSITE" id="PS50011"/>
    </source>
</evidence>
<feature type="region of interest" description="Disordered" evidence="9">
    <location>
        <begin position="422"/>
        <end position="505"/>
    </location>
</feature>
<dbReference type="InParanoid" id="G7E1T5"/>
<evidence type="ECO:0000256" key="4">
    <source>
        <dbReference type="ARBA" id="ARBA00022741"/>
    </source>
</evidence>
<dbReference type="InterPro" id="IPR000719">
    <property type="entry name" value="Prot_kinase_dom"/>
</dbReference>
<evidence type="ECO:0000313" key="12">
    <source>
        <dbReference type="Proteomes" id="UP000009131"/>
    </source>
</evidence>
<dbReference type="PROSITE" id="PS00108">
    <property type="entry name" value="PROTEIN_KINASE_ST"/>
    <property type="match status" value="1"/>
</dbReference>
<dbReference type="GO" id="GO:0005776">
    <property type="term" value="C:autophagosome"/>
    <property type="evidence" value="ECO:0007669"/>
    <property type="project" value="TreeGrafter"/>
</dbReference>
<dbReference type="EMBL" id="BABT02000106">
    <property type="protein sequence ID" value="GAA96795.1"/>
    <property type="molecule type" value="Genomic_DNA"/>
</dbReference>
<name>G7E1T5_MIXOS</name>
<keyword evidence="12" id="KW-1185">Reference proteome</keyword>
<feature type="compositionally biased region" description="Polar residues" evidence="9">
    <location>
        <begin position="18"/>
        <end position="31"/>
    </location>
</feature>
<sequence>MATPSHDGAQTGAMGEPESNQSARSARPSTTGKDRDHRSSSDHRARDHDRDRIGPFTIAEEIGRGSFATVYRGYHTMTKHPVAIKAVNRGKLTPKLLENLESEIRLLKGIAHPNVVELVDCLKTSSHIYLVMAFCSAGDLSQYIRHRGQVAALSTATLATPSTSQSALDRYPHPPEGGLNEVIVREFLGQLATALEFLRSSNIIHRDIKPQNLLLQPATETDLAGGHPLGIPILKVADFGFARFLPQASMAETLCGSPLYMAPEILRYEKYDAKADLWSVGAVLYEMAVGKAPFRAQNHVELLRKIERGEDRIKFPDERSSKPTDEEPKGPRPKVSDDIKSLIRLLLKRNPTERMPFTDFFRMAAEVASRSAARSTTPIAAPTAVSIPLTVAESELVQEPTPFKSAEAPHQELLHRPELEQVSLPSPTSPHAPRRPSSSFAPKYVVGDLPARSTAANQDEQTSERLRTAQSSSPRSGGHTPPELIAGSSLDDHSPAQPYTPRSNLAMLAPGKTQDAAHSPANDDSLIGHEYVVVEKRTVEINALADELMASPQRPTLIGRRSSRSFMTRPAGPLSPTVNAPSSLSHGFVAGVPGSTPYPPPQERQSPSPSALQLTSSSPRNRPTISASPRSLGYASSPLALVGNPSGAIAKVLNMASARFFGTSDGTMVRRTSRLTRTPRGSQTLDPEEEKMLVQLEECAQRAAAIFDFADYKLAQFLPPTPLSVSTGFGGQGSSPSYFAQPNPFATTLMRRTSSSSTEQPVIAPSSALSATRVEELAAEAFILYLKAIAFLQRGLDQASMFWAQRTSQQPLSTELNEAVQWFRSRFNECLDKAEFAKGRLSQETLPDSAVAPEILIYDRALEMSRAAAVKELKRENLAECEATYEAALWLLLAVLDDPSQEERCEADKLIFSKFIRSIEERLRSLRKSLLM</sequence>
<dbReference type="PROSITE" id="PS00107">
    <property type="entry name" value="PROTEIN_KINASE_ATP"/>
    <property type="match status" value="1"/>
</dbReference>
<dbReference type="InterPro" id="IPR011009">
    <property type="entry name" value="Kinase-like_dom_sf"/>
</dbReference>
<dbReference type="Gene3D" id="1.10.510.10">
    <property type="entry name" value="Transferase(Phosphotransferase) domain 1"/>
    <property type="match status" value="1"/>
</dbReference>
<dbReference type="GO" id="GO:0004674">
    <property type="term" value="F:protein serine/threonine kinase activity"/>
    <property type="evidence" value="ECO:0007669"/>
    <property type="project" value="UniProtKB-KW"/>
</dbReference>
<feature type="compositionally biased region" description="Polar residues" evidence="9">
    <location>
        <begin position="576"/>
        <end position="585"/>
    </location>
</feature>
<dbReference type="GO" id="GO:0042594">
    <property type="term" value="P:response to starvation"/>
    <property type="evidence" value="ECO:0007669"/>
    <property type="project" value="TreeGrafter"/>
</dbReference>
<comment type="caution">
    <text evidence="11">The sequence shown here is derived from an EMBL/GenBank/DDBJ whole genome shotgun (WGS) entry which is preliminary data.</text>
</comment>
<dbReference type="PROSITE" id="PS50011">
    <property type="entry name" value="PROTEIN_KINASE_DOM"/>
    <property type="match status" value="1"/>
</dbReference>
<dbReference type="GO" id="GO:0034045">
    <property type="term" value="C:phagophore assembly site membrane"/>
    <property type="evidence" value="ECO:0007669"/>
    <property type="project" value="TreeGrafter"/>
</dbReference>